<dbReference type="Pfam" id="PF16951">
    <property type="entry name" value="MaAIMP_sms"/>
    <property type="match status" value="1"/>
</dbReference>
<keyword evidence="1" id="KW-1133">Transmembrane helix</keyword>
<accession>A0A7Z0D5Y6</accession>
<reference evidence="2 3" key="1">
    <citation type="submission" date="2020-07" db="EMBL/GenBank/DDBJ databases">
        <title>Sequencing the genomes of 1000 actinobacteria strains.</title>
        <authorList>
            <person name="Klenk H.-P."/>
        </authorList>
    </citation>
    <scope>NUCLEOTIDE SEQUENCE [LARGE SCALE GENOMIC DNA]</scope>
    <source>
        <strain evidence="2 3">DSM 103164</strain>
    </source>
</reference>
<evidence type="ECO:0008006" key="4">
    <source>
        <dbReference type="Google" id="ProtNLM"/>
    </source>
</evidence>
<gene>
    <name evidence="2" type="ORF">GGQ54_000033</name>
</gene>
<dbReference type="InterPro" id="IPR031596">
    <property type="entry name" value="MaAIMP_sms"/>
</dbReference>
<name>A0A7Z0D5Y6_9ACTN</name>
<protein>
    <recommendedName>
        <fullName evidence="4">Methionine/alanine import family NSS transporter small subunit</fullName>
    </recommendedName>
</protein>
<keyword evidence="1" id="KW-0812">Transmembrane</keyword>
<keyword evidence="1" id="KW-0472">Membrane</keyword>
<evidence type="ECO:0000313" key="2">
    <source>
        <dbReference type="EMBL" id="NYI69473.1"/>
    </source>
</evidence>
<dbReference type="Proteomes" id="UP000527616">
    <property type="component" value="Unassembled WGS sequence"/>
</dbReference>
<dbReference type="AlphaFoldDB" id="A0A7Z0D5Y6"/>
<comment type="caution">
    <text evidence="2">The sequence shown here is derived from an EMBL/GenBank/DDBJ whole genome shotgun (WGS) entry which is preliminary data.</text>
</comment>
<dbReference type="RefSeq" id="WP_179443546.1">
    <property type="nucleotide sequence ID" value="NZ_JACBZS010000001.1"/>
</dbReference>
<feature type="transmembrane region" description="Helical" evidence="1">
    <location>
        <begin position="6"/>
        <end position="28"/>
    </location>
</feature>
<sequence>MTTVAIFFMLLAMLTIWGGLIVSVIMLARNSRGG</sequence>
<dbReference type="EMBL" id="JACBZS010000001">
    <property type="protein sequence ID" value="NYI69473.1"/>
    <property type="molecule type" value="Genomic_DNA"/>
</dbReference>
<proteinExistence type="predicted"/>
<evidence type="ECO:0000256" key="1">
    <source>
        <dbReference type="SAM" id="Phobius"/>
    </source>
</evidence>
<dbReference type="NCBIfam" id="NF033493">
    <property type="entry name" value="MetS_like_NSS"/>
    <property type="match status" value="1"/>
</dbReference>
<evidence type="ECO:0000313" key="3">
    <source>
        <dbReference type="Proteomes" id="UP000527616"/>
    </source>
</evidence>
<organism evidence="2 3">
    <name type="scientific">Naumannella cuiyingiana</name>
    <dbReference type="NCBI Taxonomy" id="1347891"/>
    <lineage>
        <taxon>Bacteria</taxon>
        <taxon>Bacillati</taxon>
        <taxon>Actinomycetota</taxon>
        <taxon>Actinomycetes</taxon>
        <taxon>Propionibacteriales</taxon>
        <taxon>Propionibacteriaceae</taxon>
        <taxon>Naumannella</taxon>
    </lineage>
</organism>
<keyword evidence="3" id="KW-1185">Reference proteome</keyword>